<dbReference type="Proteomes" id="UP000267096">
    <property type="component" value="Unassembled WGS sequence"/>
</dbReference>
<sequence length="119" mass="13345">MTQTDSVDDIDSRSYPSAQIVVCNSRFLTHPDYPLGEHSCEFEINEMSLAESVLKQRPYVVRERYHERNDAYQSAQAVSLSLPSSPSKMLVISPSSEHHQSPSTSQRTTANALLLSNMD</sequence>
<dbReference type="WBParaSite" id="ASIM_0000964701-mRNA-1">
    <property type="protein sequence ID" value="ASIM_0000964701-mRNA-1"/>
    <property type="gene ID" value="ASIM_0000964701"/>
</dbReference>
<keyword evidence="3" id="KW-1185">Reference proteome</keyword>
<feature type="compositionally biased region" description="Polar residues" evidence="1">
    <location>
        <begin position="101"/>
        <end position="110"/>
    </location>
</feature>
<proteinExistence type="predicted"/>
<gene>
    <name evidence="2" type="ORF">ASIM_LOCUS9380</name>
</gene>
<evidence type="ECO:0000313" key="3">
    <source>
        <dbReference type="Proteomes" id="UP000267096"/>
    </source>
</evidence>
<reference evidence="2 3" key="2">
    <citation type="submission" date="2018-11" db="EMBL/GenBank/DDBJ databases">
        <authorList>
            <consortium name="Pathogen Informatics"/>
        </authorList>
    </citation>
    <scope>NUCLEOTIDE SEQUENCE [LARGE SCALE GENOMIC DNA]</scope>
</reference>
<accession>A0A0M3JPP8</accession>
<dbReference type="EMBL" id="UYRR01028430">
    <property type="protein sequence ID" value="VDK38957.1"/>
    <property type="molecule type" value="Genomic_DNA"/>
</dbReference>
<evidence type="ECO:0000313" key="4">
    <source>
        <dbReference type="WBParaSite" id="ASIM_0000964701-mRNA-1"/>
    </source>
</evidence>
<feature type="region of interest" description="Disordered" evidence="1">
    <location>
        <begin position="88"/>
        <end position="110"/>
    </location>
</feature>
<reference evidence="4" key="1">
    <citation type="submission" date="2017-02" db="UniProtKB">
        <authorList>
            <consortium name="WormBaseParasite"/>
        </authorList>
    </citation>
    <scope>IDENTIFICATION</scope>
</reference>
<dbReference type="AlphaFoldDB" id="A0A0M3JPP8"/>
<name>A0A0M3JPP8_ANISI</name>
<evidence type="ECO:0000313" key="2">
    <source>
        <dbReference type="EMBL" id="VDK38957.1"/>
    </source>
</evidence>
<organism evidence="4">
    <name type="scientific">Anisakis simplex</name>
    <name type="common">Herring worm</name>
    <dbReference type="NCBI Taxonomy" id="6269"/>
    <lineage>
        <taxon>Eukaryota</taxon>
        <taxon>Metazoa</taxon>
        <taxon>Ecdysozoa</taxon>
        <taxon>Nematoda</taxon>
        <taxon>Chromadorea</taxon>
        <taxon>Rhabditida</taxon>
        <taxon>Spirurina</taxon>
        <taxon>Ascaridomorpha</taxon>
        <taxon>Ascaridoidea</taxon>
        <taxon>Anisakidae</taxon>
        <taxon>Anisakis</taxon>
        <taxon>Anisakis simplex complex</taxon>
    </lineage>
</organism>
<protein>
    <submittedName>
        <fullName evidence="2 4">Uncharacterized protein</fullName>
    </submittedName>
</protein>
<evidence type="ECO:0000256" key="1">
    <source>
        <dbReference type="SAM" id="MobiDB-lite"/>
    </source>
</evidence>